<name>A0A9P9YSQ4_9MUSC</name>
<dbReference type="EMBL" id="JAMKOV010000002">
    <property type="protein sequence ID" value="KAI8042068.1"/>
    <property type="molecule type" value="Genomic_DNA"/>
</dbReference>
<evidence type="ECO:0000313" key="2">
    <source>
        <dbReference type="Proteomes" id="UP001059596"/>
    </source>
</evidence>
<proteinExistence type="predicted"/>
<keyword evidence="2" id="KW-1185">Reference proteome</keyword>
<dbReference type="AlphaFoldDB" id="A0A9P9YSQ4"/>
<comment type="caution">
    <text evidence="1">The sequence shown here is derived from an EMBL/GenBank/DDBJ whole genome shotgun (WGS) entry which is preliminary data.</text>
</comment>
<evidence type="ECO:0000313" key="1">
    <source>
        <dbReference type="EMBL" id="KAI8042068.1"/>
    </source>
</evidence>
<protein>
    <submittedName>
        <fullName evidence="1">Uncharacterized protein</fullName>
    </submittedName>
</protein>
<sequence>MRRRISLARGAGSAIVTSSRVTVAYRLTVWANLELAKTAALNLALFTSEPHDATWQKLQLISVQLGQTSV</sequence>
<dbReference type="Proteomes" id="UP001059596">
    <property type="component" value="Unassembled WGS sequence"/>
</dbReference>
<reference evidence="1" key="1">
    <citation type="journal article" date="2023" name="Genome Biol. Evol.">
        <title>Long-read-based Genome Assembly of Drosophila gunungcola Reveals Fewer Chemosensory Genes in Flower-breeding Species.</title>
        <authorList>
            <person name="Negi A."/>
            <person name="Liao B.Y."/>
            <person name="Yeh S.D."/>
        </authorList>
    </citation>
    <scope>NUCLEOTIDE SEQUENCE</scope>
    <source>
        <strain evidence="1">Sukarami</strain>
    </source>
</reference>
<accession>A0A9P9YSQ4</accession>
<organism evidence="1 2">
    <name type="scientific">Drosophila gunungcola</name>
    <name type="common">fruit fly</name>
    <dbReference type="NCBI Taxonomy" id="103775"/>
    <lineage>
        <taxon>Eukaryota</taxon>
        <taxon>Metazoa</taxon>
        <taxon>Ecdysozoa</taxon>
        <taxon>Arthropoda</taxon>
        <taxon>Hexapoda</taxon>
        <taxon>Insecta</taxon>
        <taxon>Pterygota</taxon>
        <taxon>Neoptera</taxon>
        <taxon>Endopterygota</taxon>
        <taxon>Diptera</taxon>
        <taxon>Brachycera</taxon>
        <taxon>Muscomorpha</taxon>
        <taxon>Ephydroidea</taxon>
        <taxon>Drosophilidae</taxon>
        <taxon>Drosophila</taxon>
        <taxon>Sophophora</taxon>
    </lineage>
</organism>
<gene>
    <name evidence="1" type="ORF">M5D96_003368</name>
</gene>